<keyword evidence="4 7" id="KW-0067">ATP-binding</keyword>
<dbReference type="Pfam" id="PF00005">
    <property type="entry name" value="ABC_tran"/>
    <property type="match status" value="1"/>
</dbReference>
<dbReference type="InterPro" id="IPR003439">
    <property type="entry name" value="ABC_transporter-like_ATP-bd"/>
</dbReference>
<evidence type="ECO:0000256" key="1">
    <source>
        <dbReference type="ARBA" id="ARBA00005417"/>
    </source>
</evidence>
<sequence>MLLEVSGLDVSYGRTRAVKGADLTVGQGEIVAVLGANGAGKTSLLRALQGAVKPAGGRIVFDGVDLTAQSSAARVRSGVMLVPEGRQIFVSMTVHENLLMGAYLRRDGAVESDIDAIYDRFPNLAQRRDMKASVLSGGEQQMLAIGRAMLGRPRLVMLDEPSLGLSPLFVERLFDLLGELNREGIAILLVEQNTTMALELAARAYVLDLGAVVLEGTSAELMRDEALTEAYLGGGAPAPAQPAAG</sequence>
<proteinExistence type="inferred from homology"/>
<feature type="domain" description="ABC transporter" evidence="6">
    <location>
        <begin position="3"/>
        <end position="234"/>
    </location>
</feature>
<evidence type="ECO:0000313" key="8">
    <source>
        <dbReference type="Proteomes" id="UP001229244"/>
    </source>
</evidence>
<evidence type="ECO:0000256" key="3">
    <source>
        <dbReference type="ARBA" id="ARBA00022741"/>
    </source>
</evidence>
<dbReference type="GO" id="GO:0016887">
    <property type="term" value="F:ATP hydrolysis activity"/>
    <property type="evidence" value="ECO:0007669"/>
    <property type="project" value="InterPro"/>
</dbReference>
<evidence type="ECO:0000256" key="5">
    <source>
        <dbReference type="ARBA" id="ARBA00022970"/>
    </source>
</evidence>
<keyword evidence="8" id="KW-1185">Reference proteome</keyword>
<keyword evidence="2" id="KW-0813">Transport</keyword>
<dbReference type="GO" id="GO:0015658">
    <property type="term" value="F:branched-chain amino acid transmembrane transporter activity"/>
    <property type="evidence" value="ECO:0007669"/>
    <property type="project" value="TreeGrafter"/>
</dbReference>
<dbReference type="PROSITE" id="PS00211">
    <property type="entry name" value="ABC_TRANSPORTER_1"/>
    <property type="match status" value="1"/>
</dbReference>
<dbReference type="Proteomes" id="UP001229244">
    <property type="component" value="Unassembled WGS sequence"/>
</dbReference>
<evidence type="ECO:0000259" key="6">
    <source>
        <dbReference type="PROSITE" id="PS50893"/>
    </source>
</evidence>
<keyword evidence="3" id="KW-0547">Nucleotide-binding</keyword>
<dbReference type="PANTHER" id="PTHR43820">
    <property type="entry name" value="HIGH-AFFINITY BRANCHED-CHAIN AMINO ACID TRANSPORT ATP-BINDING PROTEIN LIVF"/>
    <property type="match status" value="1"/>
</dbReference>
<evidence type="ECO:0000256" key="2">
    <source>
        <dbReference type="ARBA" id="ARBA00022448"/>
    </source>
</evidence>
<dbReference type="PANTHER" id="PTHR43820:SF4">
    <property type="entry name" value="HIGH-AFFINITY BRANCHED-CHAIN AMINO ACID TRANSPORT ATP-BINDING PROTEIN LIVF"/>
    <property type="match status" value="1"/>
</dbReference>
<evidence type="ECO:0000313" key="7">
    <source>
        <dbReference type="EMBL" id="MDQ0316873.1"/>
    </source>
</evidence>
<dbReference type="InterPro" id="IPR003593">
    <property type="entry name" value="AAA+_ATPase"/>
</dbReference>
<dbReference type="CDD" id="cd03224">
    <property type="entry name" value="ABC_TM1139_LivF_branched"/>
    <property type="match status" value="1"/>
</dbReference>
<dbReference type="InterPro" id="IPR017871">
    <property type="entry name" value="ABC_transporter-like_CS"/>
</dbReference>
<comment type="caution">
    <text evidence="7">The sequence shown here is derived from an EMBL/GenBank/DDBJ whole genome shotgun (WGS) entry which is preliminary data.</text>
</comment>
<protein>
    <submittedName>
        <fullName evidence="7">Branched-chain amino acid transport system ATP-binding protein</fullName>
    </submittedName>
</protein>
<dbReference type="AlphaFoldDB" id="A0AAE4AU17"/>
<dbReference type="PROSITE" id="PS50893">
    <property type="entry name" value="ABC_TRANSPORTER_2"/>
    <property type="match status" value="1"/>
</dbReference>
<dbReference type="InterPro" id="IPR027417">
    <property type="entry name" value="P-loop_NTPase"/>
</dbReference>
<organism evidence="7 8">
    <name type="scientific">Amorphus orientalis</name>
    <dbReference type="NCBI Taxonomy" id="649198"/>
    <lineage>
        <taxon>Bacteria</taxon>
        <taxon>Pseudomonadati</taxon>
        <taxon>Pseudomonadota</taxon>
        <taxon>Alphaproteobacteria</taxon>
        <taxon>Hyphomicrobiales</taxon>
        <taxon>Amorphaceae</taxon>
        <taxon>Amorphus</taxon>
    </lineage>
</organism>
<evidence type="ECO:0000256" key="4">
    <source>
        <dbReference type="ARBA" id="ARBA00022840"/>
    </source>
</evidence>
<dbReference type="InterPro" id="IPR052156">
    <property type="entry name" value="BCAA_Transport_ATP-bd_LivF"/>
</dbReference>
<dbReference type="EMBL" id="JAUSUL010000003">
    <property type="protein sequence ID" value="MDQ0316873.1"/>
    <property type="molecule type" value="Genomic_DNA"/>
</dbReference>
<gene>
    <name evidence="7" type="ORF">J2S73_003349</name>
</gene>
<dbReference type="GO" id="GO:0005524">
    <property type="term" value="F:ATP binding"/>
    <property type="evidence" value="ECO:0007669"/>
    <property type="project" value="UniProtKB-KW"/>
</dbReference>
<accession>A0AAE4AU17</accession>
<dbReference type="SUPFAM" id="SSF52540">
    <property type="entry name" value="P-loop containing nucleoside triphosphate hydrolases"/>
    <property type="match status" value="1"/>
</dbReference>
<keyword evidence="5" id="KW-0029">Amino-acid transport</keyword>
<reference evidence="7" key="1">
    <citation type="submission" date="2023-07" db="EMBL/GenBank/DDBJ databases">
        <title>Genomic Encyclopedia of Type Strains, Phase IV (KMG-IV): sequencing the most valuable type-strain genomes for metagenomic binning, comparative biology and taxonomic classification.</title>
        <authorList>
            <person name="Goeker M."/>
        </authorList>
    </citation>
    <scope>NUCLEOTIDE SEQUENCE</scope>
    <source>
        <strain evidence="7">DSM 21202</strain>
    </source>
</reference>
<comment type="similarity">
    <text evidence="1">Belongs to the ABC transporter superfamily.</text>
</comment>
<name>A0AAE4AU17_9HYPH</name>
<dbReference type="SMART" id="SM00382">
    <property type="entry name" value="AAA"/>
    <property type="match status" value="1"/>
</dbReference>
<dbReference type="GO" id="GO:0015807">
    <property type="term" value="P:L-amino acid transport"/>
    <property type="evidence" value="ECO:0007669"/>
    <property type="project" value="TreeGrafter"/>
</dbReference>
<dbReference type="Gene3D" id="3.40.50.300">
    <property type="entry name" value="P-loop containing nucleotide triphosphate hydrolases"/>
    <property type="match status" value="1"/>
</dbReference>